<name>A0A8S5SLV7_9CAUD</name>
<sequence>MTMRQDSAVLLYAEAAMVQKERLRVLSLVMVRLVTTVTSSFNG</sequence>
<accession>A0A8S5SLV7</accession>
<proteinExistence type="predicted"/>
<organism evidence="1">
    <name type="scientific">Caudovirales sp. ctktk4</name>
    <dbReference type="NCBI Taxonomy" id="2827636"/>
    <lineage>
        <taxon>Viruses</taxon>
        <taxon>Duplodnaviria</taxon>
        <taxon>Heunggongvirae</taxon>
        <taxon>Uroviricota</taxon>
        <taxon>Caudoviricetes</taxon>
    </lineage>
</organism>
<evidence type="ECO:0000313" key="1">
    <source>
        <dbReference type="EMBL" id="DAF51896.1"/>
    </source>
</evidence>
<protein>
    <submittedName>
        <fullName evidence="1">Uncharacterized protein</fullName>
    </submittedName>
</protein>
<reference evidence="1" key="1">
    <citation type="journal article" date="2021" name="Proc. Natl. Acad. Sci. U.S.A.">
        <title>A Catalog of Tens of Thousands of Viruses from Human Metagenomes Reveals Hidden Associations with Chronic Diseases.</title>
        <authorList>
            <person name="Tisza M.J."/>
            <person name="Buck C.B."/>
        </authorList>
    </citation>
    <scope>NUCLEOTIDE SEQUENCE</scope>
    <source>
        <strain evidence="1">Ctktk4</strain>
    </source>
</reference>
<dbReference type="EMBL" id="BK032624">
    <property type="protein sequence ID" value="DAF51896.1"/>
    <property type="molecule type" value="Genomic_DNA"/>
</dbReference>